<accession>A0A2H0PY46</accession>
<dbReference type="AlphaFoldDB" id="A0A2H0PY46"/>
<evidence type="ECO:0008006" key="3">
    <source>
        <dbReference type="Google" id="ProtNLM"/>
    </source>
</evidence>
<evidence type="ECO:0000313" key="1">
    <source>
        <dbReference type="EMBL" id="PIR26973.1"/>
    </source>
</evidence>
<name>A0A2H0PY46_9BACT</name>
<dbReference type="Proteomes" id="UP000236846">
    <property type="component" value="Unassembled WGS sequence"/>
</dbReference>
<comment type="caution">
    <text evidence="1">The sequence shown here is derived from an EMBL/GenBank/DDBJ whole genome shotgun (WGS) entry which is preliminary data.</text>
</comment>
<evidence type="ECO:0000313" key="2">
    <source>
        <dbReference type="Proteomes" id="UP000236846"/>
    </source>
</evidence>
<proteinExistence type="predicted"/>
<dbReference type="Pfam" id="PF13366">
    <property type="entry name" value="PDDEXK_3"/>
    <property type="match status" value="1"/>
</dbReference>
<organism evidence="1 2">
    <name type="scientific">Candidatus Brennerbacteria bacterium CG11_big_fil_rev_8_21_14_0_20_43_10</name>
    <dbReference type="NCBI Taxonomy" id="1974523"/>
    <lineage>
        <taxon>Bacteria</taxon>
        <taxon>Candidatus Brenneribacteriota</taxon>
    </lineage>
</organism>
<sequence length="138" mass="16425">MAGGRIANMTNEIQKLVYPELSYKLNGIMFATHNELERYKSEKQYGDAIEQQLKYFAIQYTREQILPPLFPGESEGRNRIDFLIDDKIILEIKAKRIISRQEYYQVRRYLESCRKKLGILVNFQAKYLRPKRILNSML</sequence>
<protein>
    <recommendedName>
        <fullName evidence="3">GxxExxY protein</fullName>
    </recommendedName>
</protein>
<dbReference type="EMBL" id="PCXE01000006">
    <property type="protein sequence ID" value="PIR26973.1"/>
    <property type="molecule type" value="Genomic_DNA"/>
</dbReference>
<dbReference type="InterPro" id="IPR026350">
    <property type="entry name" value="GxxExxY"/>
</dbReference>
<dbReference type="NCBIfam" id="TIGR04256">
    <property type="entry name" value="GxxExxY"/>
    <property type="match status" value="1"/>
</dbReference>
<reference evidence="1 2" key="1">
    <citation type="submission" date="2017-09" db="EMBL/GenBank/DDBJ databases">
        <title>Depth-based differentiation of microbial function through sediment-hosted aquifers and enrichment of novel symbionts in the deep terrestrial subsurface.</title>
        <authorList>
            <person name="Probst A.J."/>
            <person name="Ladd B."/>
            <person name="Jarett J.K."/>
            <person name="Geller-Mcgrath D.E."/>
            <person name="Sieber C.M."/>
            <person name="Emerson J.B."/>
            <person name="Anantharaman K."/>
            <person name="Thomas B.C."/>
            <person name="Malmstrom R."/>
            <person name="Stieglmeier M."/>
            <person name="Klingl A."/>
            <person name="Woyke T."/>
            <person name="Ryan C.M."/>
            <person name="Banfield J.F."/>
        </authorList>
    </citation>
    <scope>NUCLEOTIDE SEQUENCE [LARGE SCALE GENOMIC DNA]</scope>
    <source>
        <strain evidence="1">CG11_big_fil_rev_8_21_14_0_20_43_10</strain>
    </source>
</reference>
<gene>
    <name evidence="1" type="ORF">COV41_00175</name>
</gene>